<proteinExistence type="inferred from homology"/>
<sequence length="913" mass="100329">MAGQSVNTYDQQSPKASAQDGQLYSAGQGLAPVVNNPGPVSPLSIMCWPAALDRSWQEAPPPASPGLLREVTWGDFDEYLQRLSELHLSFNQARQQLEADSVRRIIARDPIGTGHLRGEGLLQALRKVPGLYFQEAFSLTRQEVFEEVCHGGAEEEWCQTVETLSGYMDTIEGELLNEIAARSDSFFEAAESLQALQQSLEVNLQHIKELEGRVAGLDKIMCKKAAAVRRLHVHRGNLKEVAEIVQVLEAVLHAQDAIQLLVLGKDYSSAVELLGNLKYQCEQQGLTRLHCLRHLPDSLANLSNSLITALEEDFEATTNWKSSVVLVGEAVQIATNERGSGPLDIDLEPSSSGRSVSSLEGDEELCSFLQSVLGGLSQLGALSGTLSRYAAKAAGELKAAFLNVMEQILTPPAEKVPDSPVDEQDSSRSSTEWRKAMQACDHAVFHGLLTACLYVAEGCCHHHVSVCELLGRLTSGARIAGHKAMVDLLMTEVCEALVEVLHKHFADMLNARSTEVSSLAMSQLEQLVRVAQKSIDLGKKYDVRLAPRLNNVVQGQCRVFLETIHTKNVSRLRELLDMENWKKYEAPARCQDIVNSLLPAERSAEVGENGRIETSSEPSTSAPSVHSLPAIAVGKQEYRIVFSAAGLIECLGEYLAFHKAFPEFVTETGQFVLELLTSFNTRSCQLLLGAQAMRTSGLKSITAKHLALCSQCIYLLRSLHRPLAAALLGSEGQSRRAILQPDFDRLNQDLITHCDSIHSKLVSIMKERLILSTRQLASSAKEWPHKDDATEPSNIALQIGKQLSTLSQVLVPLLLEEQIIDVFTRVAETFSSVLAESFQSLEPDQEFTEDQAEHWHHQWRTDTVYLLGCLRQMPLPDDVKEGSLKELSYLCSETVGNEVHGVQVAQKGTGAGS</sequence>
<feature type="domain" description="Vacuolar protein sorting-associated protein 54 N-terminal" evidence="10">
    <location>
        <begin position="128"/>
        <end position="315"/>
    </location>
</feature>
<dbReference type="Pfam" id="PF10475">
    <property type="entry name" value="Vps54_N"/>
    <property type="match status" value="1"/>
</dbReference>
<keyword evidence="7" id="KW-0175">Coiled coil</keyword>
<evidence type="ECO:0000259" key="10">
    <source>
        <dbReference type="Pfam" id="PF10475"/>
    </source>
</evidence>
<keyword evidence="5" id="KW-0653">Protein transport</keyword>
<dbReference type="PANTHER" id="PTHR12965:SF0">
    <property type="entry name" value="VACUOLAR PROTEIN SORTING-ASSOCIATED PROTEIN 54"/>
    <property type="match status" value="1"/>
</dbReference>
<comment type="similarity">
    <text evidence="2">Belongs to the VPS54 family.</text>
</comment>
<feature type="compositionally biased region" description="Low complexity" evidence="8">
    <location>
        <begin position="613"/>
        <end position="624"/>
    </location>
</feature>
<organism evidence="11 12">
    <name type="scientific">Ostreobium quekettii</name>
    <dbReference type="NCBI Taxonomy" id="121088"/>
    <lineage>
        <taxon>Eukaryota</taxon>
        <taxon>Viridiplantae</taxon>
        <taxon>Chlorophyta</taxon>
        <taxon>core chlorophytes</taxon>
        <taxon>Ulvophyceae</taxon>
        <taxon>TCBD clade</taxon>
        <taxon>Bryopsidales</taxon>
        <taxon>Ostreobineae</taxon>
        <taxon>Ostreobiaceae</taxon>
        <taxon>Ostreobium</taxon>
    </lineage>
</organism>
<name>A0A8S1J488_9CHLO</name>
<dbReference type="GO" id="GO:0042147">
    <property type="term" value="P:retrograde transport, endosome to Golgi"/>
    <property type="evidence" value="ECO:0007669"/>
    <property type="project" value="InterPro"/>
</dbReference>
<accession>A0A8S1J488</accession>
<dbReference type="InterPro" id="IPR039745">
    <property type="entry name" value="Vps54"/>
</dbReference>
<evidence type="ECO:0000256" key="4">
    <source>
        <dbReference type="ARBA" id="ARBA00022448"/>
    </source>
</evidence>
<dbReference type="GO" id="GO:0005829">
    <property type="term" value="C:cytosol"/>
    <property type="evidence" value="ECO:0007669"/>
    <property type="project" value="GOC"/>
</dbReference>
<evidence type="ECO:0000256" key="7">
    <source>
        <dbReference type="ARBA" id="ARBA00023054"/>
    </source>
</evidence>
<reference evidence="11" key="1">
    <citation type="submission" date="2020-12" db="EMBL/GenBank/DDBJ databases">
        <authorList>
            <person name="Iha C."/>
        </authorList>
    </citation>
    <scope>NUCLEOTIDE SEQUENCE</scope>
</reference>
<keyword evidence="12" id="KW-1185">Reference proteome</keyword>
<dbReference type="InterPro" id="IPR019515">
    <property type="entry name" value="VPS54_N"/>
</dbReference>
<evidence type="ECO:0000256" key="5">
    <source>
        <dbReference type="ARBA" id="ARBA00022927"/>
    </source>
</evidence>
<dbReference type="OrthoDB" id="10259024at2759"/>
<comment type="subcellular location">
    <subcellularLocation>
        <location evidence="1">Golgi apparatus</location>
        <location evidence="1">trans-Golgi network</location>
    </subcellularLocation>
</comment>
<evidence type="ECO:0000259" key="9">
    <source>
        <dbReference type="Pfam" id="PF07928"/>
    </source>
</evidence>
<dbReference type="EMBL" id="CAJHUC010001654">
    <property type="protein sequence ID" value="CAD7701903.1"/>
    <property type="molecule type" value="Genomic_DNA"/>
</dbReference>
<dbReference type="Pfam" id="PF07928">
    <property type="entry name" value="Vps54"/>
    <property type="match status" value="1"/>
</dbReference>
<dbReference type="GO" id="GO:0019905">
    <property type="term" value="F:syntaxin binding"/>
    <property type="evidence" value="ECO:0007669"/>
    <property type="project" value="TreeGrafter"/>
</dbReference>
<evidence type="ECO:0000313" key="12">
    <source>
        <dbReference type="Proteomes" id="UP000708148"/>
    </source>
</evidence>
<protein>
    <recommendedName>
        <fullName evidence="3">Vacuolar protein sorting-associated protein 54</fullName>
    </recommendedName>
</protein>
<feature type="region of interest" description="Disordered" evidence="8">
    <location>
        <begin position="339"/>
        <end position="358"/>
    </location>
</feature>
<comment type="caution">
    <text evidence="11">The sequence shown here is derived from an EMBL/GenBank/DDBJ whole genome shotgun (WGS) entry which is preliminary data.</text>
</comment>
<evidence type="ECO:0000313" key="11">
    <source>
        <dbReference type="EMBL" id="CAD7701903.1"/>
    </source>
</evidence>
<evidence type="ECO:0000256" key="3">
    <source>
        <dbReference type="ARBA" id="ARBA00017665"/>
    </source>
</evidence>
<dbReference type="Proteomes" id="UP000708148">
    <property type="component" value="Unassembled WGS sequence"/>
</dbReference>
<dbReference type="InterPro" id="IPR012501">
    <property type="entry name" value="Vps54_C"/>
</dbReference>
<feature type="region of interest" description="Disordered" evidence="8">
    <location>
        <begin position="605"/>
        <end position="625"/>
    </location>
</feature>
<dbReference type="GO" id="GO:0000938">
    <property type="term" value="C:GARP complex"/>
    <property type="evidence" value="ECO:0007669"/>
    <property type="project" value="InterPro"/>
</dbReference>
<evidence type="ECO:0000256" key="1">
    <source>
        <dbReference type="ARBA" id="ARBA00004601"/>
    </source>
</evidence>
<dbReference type="GO" id="GO:0015031">
    <property type="term" value="P:protein transport"/>
    <property type="evidence" value="ECO:0007669"/>
    <property type="project" value="UniProtKB-KW"/>
</dbReference>
<feature type="region of interest" description="Disordered" evidence="8">
    <location>
        <begin position="1"/>
        <end position="20"/>
    </location>
</feature>
<evidence type="ECO:0000256" key="6">
    <source>
        <dbReference type="ARBA" id="ARBA00023034"/>
    </source>
</evidence>
<evidence type="ECO:0000256" key="8">
    <source>
        <dbReference type="SAM" id="MobiDB-lite"/>
    </source>
</evidence>
<keyword evidence="6" id="KW-0333">Golgi apparatus</keyword>
<feature type="domain" description="Vacuolar protein sorting-associated protein 54 C-terminal" evidence="9">
    <location>
        <begin position="636"/>
        <end position="768"/>
    </location>
</feature>
<dbReference type="PANTHER" id="PTHR12965">
    <property type="entry name" value="VACUOLAR PROTEIN SORTING 54"/>
    <property type="match status" value="1"/>
</dbReference>
<gene>
    <name evidence="11" type="ORF">OSTQU699_LOCUS7260</name>
</gene>
<dbReference type="GO" id="GO:0006896">
    <property type="term" value="P:Golgi to vacuole transport"/>
    <property type="evidence" value="ECO:0007669"/>
    <property type="project" value="TreeGrafter"/>
</dbReference>
<evidence type="ECO:0000256" key="2">
    <source>
        <dbReference type="ARBA" id="ARBA00009150"/>
    </source>
</evidence>
<dbReference type="AlphaFoldDB" id="A0A8S1J488"/>
<keyword evidence="4" id="KW-0813">Transport</keyword>